<organism evidence="1 2">
    <name type="scientific">Akanthomyces muscarius</name>
    <name type="common">Entomopathogenic fungus</name>
    <name type="synonym">Lecanicillium muscarium</name>
    <dbReference type="NCBI Taxonomy" id="2231603"/>
    <lineage>
        <taxon>Eukaryota</taxon>
        <taxon>Fungi</taxon>
        <taxon>Dikarya</taxon>
        <taxon>Ascomycota</taxon>
        <taxon>Pezizomycotina</taxon>
        <taxon>Sordariomycetes</taxon>
        <taxon>Hypocreomycetidae</taxon>
        <taxon>Hypocreales</taxon>
        <taxon>Cordycipitaceae</taxon>
        <taxon>Akanthomyces</taxon>
    </lineage>
</organism>
<dbReference type="GeneID" id="80895046"/>
<protein>
    <submittedName>
        <fullName evidence="1">Uncharacterized protein</fullName>
    </submittedName>
</protein>
<comment type="caution">
    <text evidence="1">The sequence shown here is derived from an EMBL/GenBank/DDBJ whole genome shotgun (WGS) entry which is preliminary data.</text>
</comment>
<dbReference type="AlphaFoldDB" id="A0A9W8QMI9"/>
<gene>
    <name evidence="1" type="ORF">LMH87_007887</name>
</gene>
<name>A0A9W8QMI9_AKAMU</name>
<evidence type="ECO:0000313" key="2">
    <source>
        <dbReference type="Proteomes" id="UP001144673"/>
    </source>
</evidence>
<proteinExistence type="predicted"/>
<dbReference type="Proteomes" id="UP001144673">
    <property type="component" value="Unassembled WGS sequence"/>
</dbReference>
<dbReference type="RefSeq" id="XP_056057757.1">
    <property type="nucleotide sequence ID" value="XM_056200673.1"/>
</dbReference>
<keyword evidence="2" id="KW-1185">Reference proteome</keyword>
<reference evidence="1" key="1">
    <citation type="journal article" date="2023" name="Access Microbiol">
        <title>De-novo genome assembly for Akanthomyces muscarius, a biocontrol agent of insect agricultural pests.</title>
        <authorList>
            <person name="Erdos Z."/>
            <person name="Studholme D.J."/>
            <person name="Raymond B."/>
            <person name="Sharma M."/>
        </authorList>
    </citation>
    <scope>NUCLEOTIDE SEQUENCE</scope>
    <source>
        <strain evidence="1">Ve6</strain>
    </source>
</reference>
<sequence length="126" mass="14363">MTNTDLARSHQSTVLASCLPRERRWTRHCIYSLQFAFISFATVPTQACSFNAARFFLGHLRTCTGTLRADPNLASLLLYAHKICHHIPGSPRLLHFITSDPYIHAQSCPKLSDRHLYQLIRNVKSI</sequence>
<dbReference type="KEGG" id="amus:LMH87_007887"/>
<dbReference type="EMBL" id="JAJHUN010000003">
    <property type="protein sequence ID" value="KAJ4159952.1"/>
    <property type="molecule type" value="Genomic_DNA"/>
</dbReference>
<evidence type="ECO:0000313" key="1">
    <source>
        <dbReference type="EMBL" id="KAJ4159952.1"/>
    </source>
</evidence>
<accession>A0A9W8QMI9</accession>